<gene>
    <name evidence="2" type="ORF">A0H81_14644</name>
</gene>
<keyword evidence="3" id="KW-1185">Reference proteome</keyword>
<evidence type="ECO:0000313" key="2">
    <source>
        <dbReference type="EMBL" id="OBZ65478.1"/>
    </source>
</evidence>
<evidence type="ECO:0000313" key="3">
    <source>
        <dbReference type="Proteomes" id="UP000092993"/>
    </source>
</evidence>
<reference evidence="2 3" key="1">
    <citation type="submission" date="2016-03" db="EMBL/GenBank/DDBJ databases">
        <title>Whole genome sequencing of Grifola frondosa 9006-11.</title>
        <authorList>
            <person name="Min B."/>
            <person name="Park H."/>
            <person name="Kim J.-G."/>
            <person name="Cho H."/>
            <person name="Oh Y.-L."/>
            <person name="Kong W.-S."/>
            <person name="Choi I.-G."/>
        </authorList>
    </citation>
    <scope>NUCLEOTIDE SEQUENCE [LARGE SCALE GENOMIC DNA]</scope>
    <source>
        <strain evidence="2 3">9006-11</strain>
    </source>
</reference>
<evidence type="ECO:0000256" key="1">
    <source>
        <dbReference type="SAM" id="MobiDB-lite"/>
    </source>
</evidence>
<organism evidence="2 3">
    <name type="scientific">Grifola frondosa</name>
    <name type="common">Maitake</name>
    <name type="synonym">Polyporus frondosus</name>
    <dbReference type="NCBI Taxonomy" id="5627"/>
    <lineage>
        <taxon>Eukaryota</taxon>
        <taxon>Fungi</taxon>
        <taxon>Dikarya</taxon>
        <taxon>Basidiomycota</taxon>
        <taxon>Agaricomycotina</taxon>
        <taxon>Agaricomycetes</taxon>
        <taxon>Polyporales</taxon>
        <taxon>Grifolaceae</taxon>
        <taxon>Grifola</taxon>
    </lineage>
</organism>
<feature type="region of interest" description="Disordered" evidence="1">
    <location>
        <begin position="320"/>
        <end position="343"/>
    </location>
</feature>
<sequence>MASHRSLASEWTKVRVCYIVAKDSRRRLVSVTGHLRVLHLQVTPDDLHPFLRLRLTGTFLPISRATRSCVRSVREVYSIRIVRSVSRQLREHAFGRREACCTGRGTPWEHIPCERVAVALEAATSYGVQNVTEAAQLCTLLTCHMGFSLRRTSRTLISPTCSACPRGASNIVRDVARTARCSARAVLTARSPTVRVRRARGPPHPFARSVWTAPRPQTRSAQRLARSTTCQFVRTRPHTLQAMRVQVNAGEIVSQNLRAPTLLTNASATSARASSAHTHRAPESTISVQWEGLRHVIDAVRRNGPQRGSRLFRAPVCSKRRKNGVGSGEACRVPHHPSSTALSTHRVNRTRLDALSGHAPIEAADAARHGRG</sequence>
<dbReference type="AlphaFoldDB" id="A0A1C7LLS1"/>
<proteinExistence type="predicted"/>
<protein>
    <submittedName>
        <fullName evidence="2">Uncharacterized protein</fullName>
    </submittedName>
</protein>
<accession>A0A1C7LLS1</accession>
<dbReference type="Proteomes" id="UP000092993">
    <property type="component" value="Unassembled WGS sequence"/>
</dbReference>
<comment type="caution">
    <text evidence="2">The sequence shown here is derived from an EMBL/GenBank/DDBJ whole genome shotgun (WGS) entry which is preliminary data.</text>
</comment>
<dbReference type="EMBL" id="LUGG01000044">
    <property type="protein sequence ID" value="OBZ65478.1"/>
    <property type="molecule type" value="Genomic_DNA"/>
</dbReference>
<name>A0A1C7LLS1_GRIFR</name>